<keyword evidence="13 17" id="KW-0472">Membrane</keyword>
<evidence type="ECO:0000256" key="6">
    <source>
        <dbReference type="ARBA" id="ARBA00022692"/>
    </source>
</evidence>
<keyword evidence="11" id="KW-0862">Zinc</keyword>
<feature type="chain" id="PRO_5041900486" description="RING-type E3 ubiquitin transferase" evidence="18">
    <location>
        <begin position="20"/>
        <end position="1211"/>
    </location>
</feature>
<keyword evidence="21" id="KW-1185">Reference proteome</keyword>
<comment type="pathway">
    <text evidence="3">Protein modification; protein ubiquitination.</text>
</comment>
<feature type="transmembrane region" description="Helical" evidence="17">
    <location>
        <begin position="1113"/>
        <end position="1132"/>
    </location>
</feature>
<comment type="similarity">
    <text evidence="14">Belongs to the RING-type zinc finger family. ATL subfamily.</text>
</comment>
<dbReference type="PROSITE" id="PS50089">
    <property type="entry name" value="ZF_RING_2"/>
    <property type="match status" value="1"/>
</dbReference>
<dbReference type="GO" id="GO:0016020">
    <property type="term" value="C:membrane"/>
    <property type="evidence" value="ECO:0007669"/>
    <property type="project" value="UniProtKB-SubCell"/>
</dbReference>
<dbReference type="GO" id="GO:0030247">
    <property type="term" value="F:polysaccharide binding"/>
    <property type="evidence" value="ECO:0007669"/>
    <property type="project" value="InterPro"/>
</dbReference>
<comment type="caution">
    <text evidence="20">The sequence shown here is derived from an EMBL/GenBank/DDBJ whole genome shotgun (WGS) entry which is preliminary data.</text>
</comment>
<dbReference type="InterPro" id="IPR001841">
    <property type="entry name" value="Znf_RING"/>
</dbReference>
<accession>A0AAE2C751</accession>
<feature type="compositionally biased region" description="Low complexity" evidence="16">
    <location>
        <begin position="540"/>
        <end position="562"/>
    </location>
</feature>
<dbReference type="Gene3D" id="3.30.40.10">
    <property type="entry name" value="Zinc/RING finger domain, C3HC4 (zinc finger)"/>
    <property type="match status" value="1"/>
</dbReference>
<evidence type="ECO:0000256" key="4">
    <source>
        <dbReference type="ARBA" id="ARBA00012483"/>
    </source>
</evidence>
<evidence type="ECO:0000256" key="13">
    <source>
        <dbReference type="ARBA" id="ARBA00023136"/>
    </source>
</evidence>
<dbReference type="SUPFAM" id="SSF57850">
    <property type="entry name" value="RING/U-box"/>
    <property type="match status" value="1"/>
</dbReference>
<dbReference type="InterPro" id="IPR025287">
    <property type="entry name" value="WAK_GUB"/>
</dbReference>
<evidence type="ECO:0000256" key="17">
    <source>
        <dbReference type="SAM" id="Phobius"/>
    </source>
</evidence>
<dbReference type="InterPro" id="IPR046948">
    <property type="entry name" value="ATL20-22-like"/>
</dbReference>
<keyword evidence="9 15" id="KW-0863">Zinc-finger</keyword>
<evidence type="ECO:0000256" key="14">
    <source>
        <dbReference type="ARBA" id="ARBA00024209"/>
    </source>
</evidence>
<feature type="domain" description="RING-type" evidence="19">
    <location>
        <begin position="602"/>
        <end position="651"/>
    </location>
</feature>
<keyword evidence="7" id="KW-0479">Metal-binding</keyword>
<evidence type="ECO:0000256" key="7">
    <source>
        <dbReference type="ARBA" id="ARBA00022723"/>
    </source>
</evidence>
<dbReference type="EMBL" id="JACGWL010000001">
    <property type="protein sequence ID" value="KAK4411501.1"/>
    <property type="molecule type" value="Genomic_DNA"/>
</dbReference>
<dbReference type="Pfam" id="PF13639">
    <property type="entry name" value="zf-RING_2"/>
    <property type="match status" value="1"/>
</dbReference>
<gene>
    <name evidence="20" type="ORF">Sango_0223100</name>
</gene>
<reference evidence="20" key="1">
    <citation type="submission" date="2020-06" db="EMBL/GenBank/DDBJ databases">
        <authorList>
            <person name="Li T."/>
            <person name="Hu X."/>
            <person name="Zhang T."/>
            <person name="Song X."/>
            <person name="Zhang H."/>
            <person name="Dai N."/>
            <person name="Sheng W."/>
            <person name="Hou X."/>
            <person name="Wei L."/>
        </authorList>
    </citation>
    <scope>NUCLEOTIDE SEQUENCE</scope>
    <source>
        <strain evidence="20">K16</strain>
        <tissue evidence="20">Leaf</tissue>
    </source>
</reference>
<evidence type="ECO:0000256" key="10">
    <source>
        <dbReference type="ARBA" id="ARBA00022786"/>
    </source>
</evidence>
<proteinExistence type="inferred from homology"/>
<comment type="catalytic activity">
    <reaction evidence="1">
        <text>S-ubiquitinyl-[E2 ubiquitin-conjugating enzyme]-L-cysteine + [acceptor protein]-L-lysine = [E2 ubiquitin-conjugating enzyme]-L-cysteine + N(6)-ubiquitinyl-[acceptor protein]-L-lysine.</text>
        <dbReference type="EC" id="2.3.2.27"/>
    </reaction>
</comment>
<feature type="region of interest" description="Disordered" evidence="16">
    <location>
        <begin position="537"/>
        <end position="572"/>
    </location>
</feature>
<evidence type="ECO:0000256" key="18">
    <source>
        <dbReference type="SAM" id="SignalP"/>
    </source>
</evidence>
<evidence type="ECO:0000313" key="21">
    <source>
        <dbReference type="Proteomes" id="UP001289374"/>
    </source>
</evidence>
<dbReference type="GO" id="GO:0008270">
    <property type="term" value="F:zinc ion binding"/>
    <property type="evidence" value="ECO:0007669"/>
    <property type="project" value="UniProtKB-KW"/>
</dbReference>
<evidence type="ECO:0000256" key="8">
    <source>
        <dbReference type="ARBA" id="ARBA00022729"/>
    </source>
</evidence>
<comment type="subcellular location">
    <subcellularLocation>
        <location evidence="2">Membrane</location>
        <topology evidence="2">Single-pass membrane protein</topology>
    </subcellularLocation>
</comment>
<keyword evidence="8 18" id="KW-0732">Signal</keyword>
<feature type="transmembrane region" description="Helical" evidence="17">
    <location>
        <begin position="498"/>
        <end position="521"/>
    </location>
</feature>
<evidence type="ECO:0000256" key="2">
    <source>
        <dbReference type="ARBA" id="ARBA00004167"/>
    </source>
</evidence>
<evidence type="ECO:0000256" key="9">
    <source>
        <dbReference type="ARBA" id="ARBA00022771"/>
    </source>
</evidence>
<name>A0AAE2C751_9LAMI</name>
<feature type="signal peptide" evidence="18">
    <location>
        <begin position="1"/>
        <end position="19"/>
    </location>
</feature>
<keyword evidence="6 17" id="KW-0812">Transmembrane</keyword>
<feature type="non-terminal residue" evidence="20">
    <location>
        <position position="1"/>
    </location>
</feature>
<evidence type="ECO:0000256" key="16">
    <source>
        <dbReference type="SAM" id="MobiDB-lite"/>
    </source>
</evidence>
<dbReference type="PANTHER" id="PTHR46279:SF2">
    <property type="entry name" value="RING-H2 FINGER PROTEIN ATL21A-RELATED"/>
    <property type="match status" value="1"/>
</dbReference>
<evidence type="ECO:0000256" key="12">
    <source>
        <dbReference type="ARBA" id="ARBA00022989"/>
    </source>
</evidence>
<evidence type="ECO:0000256" key="3">
    <source>
        <dbReference type="ARBA" id="ARBA00004906"/>
    </source>
</evidence>
<dbReference type="Pfam" id="PF13947">
    <property type="entry name" value="GUB_WAK_bind"/>
    <property type="match status" value="4"/>
</dbReference>
<dbReference type="AlphaFoldDB" id="A0AAE2C751"/>
<evidence type="ECO:0000256" key="11">
    <source>
        <dbReference type="ARBA" id="ARBA00022833"/>
    </source>
</evidence>
<evidence type="ECO:0000256" key="5">
    <source>
        <dbReference type="ARBA" id="ARBA00022679"/>
    </source>
</evidence>
<protein>
    <recommendedName>
        <fullName evidence="4">RING-type E3 ubiquitin transferase</fullName>
        <ecNumber evidence="4">2.3.2.27</ecNumber>
    </recommendedName>
</protein>
<dbReference type="InterPro" id="IPR013083">
    <property type="entry name" value="Znf_RING/FYVE/PHD"/>
</dbReference>
<feature type="transmembrane region" description="Helical" evidence="17">
    <location>
        <begin position="210"/>
        <end position="238"/>
    </location>
</feature>
<sequence>MDILQVTFYLFLFLEVVHSKNHCPTSYCGNNNSLPIQYPFKLQGQQPQNCSYTDLRCSSQGIAILNLPYSGDFYVRFIDYESSIIQLYDPGNCLPKRLMTLNLSSSDNLLAFYRQNYTFYSCPSELIELSNLTSIDCLSNSSTATVATHTISRRVMEDLYRCSEIVTSSVPVSELDPYGFIGNSNDFILEWIAPPCKICPRATGLVPENIVAAAFILISCVAVIMPPVVCIACCIHLTKIIRKEVKHKLEAGLSRNSSIQQKMDGIIPQVLLILLFIFPVTVHSKNSCPTSSCGSNYLQIKYPFKLQSDQPPKNCQDYIDLRCNGQSQAIINLPSSGDFYVTYVNYYRQTIILSDPGNCLPGRLMTNFSLYPLEAIRYENYTYYTCPRKHVMYQFSEIHCLSNSTNATIATSVFSAGYMQAMYGCKPIVSSMIPVSLTEDDYRQIPGYLELTWNVSGCKDCEEDGQNSETNTVIILFNSNILEITEFTGDSRSKWTKFFGSSLFIPSVVILVTFFSIACFLRLTKLMVGSANTNNPATDSATTTQLSSISTTTPPPQTTREPPSAPAGVTSGTQWAENSEVKTCTELLVLGESQGTYLHVSCSICLEEYHISKETLVRYLPQCGHYFHAECIDQWLHKTINRKISGQTVTCGNNTFFIQYPFRLLQEDQNSHHKHRGHSDQFILKCNSQGLAVLNLPFSGDFYVRDIYYFRQKIQLYDPGHCLPGRLMNFSLSFSPFVAVTYQNYTFISCPPESPHNSTVISCLSNSTASVLATSLMSKTEQILELKGCNVIVTLQIPVSSPDQYEYNGFDDDLMLAWDARSCNGDCKGALFCIACCLGFTRLLLKINEADVQGSNSFTVAVWEMSAAPLDESRISSGTEELIVGGSQCISRPNSDSCPICLEEYKASERLRRIRNLHAGNDCPSSYCDKNGLSIQSPFWLQGQQPQNCGLPHFNLTCNGQKKAILNIPHSGQFVVSSIYYYINRVILYDPDNCLPRRLFSLNLSSSPFMAVSYQYYTFFSCPKAQVNSISAFDCLSNTTTDVLATKYPAEVMQFSMCNKIATLPIPVSSYYDFQFPVNLELTWNDTTCKDCGSATGAADTPSVTNQKPVFRVIALSFVIPALVIPALIIGISCCICMMRRDNPQANDSTRTSRGAGSSDMVTMGLDKPTIETYRKITIGESCQIEGPNDVTCTICLADYVPNDIIRLMPG</sequence>
<evidence type="ECO:0000259" key="19">
    <source>
        <dbReference type="PROSITE" id="PS50089"/>
    </source>
</evidence>
<keyword evidence="12 17" id="KW-1133">Transmembrane helix</keyword>
<dbReference type="SMART" id="SM00184">
    <property type="entry name" value="RING"/>
    <property type="match status" value="1"/>
</dbReference>
<evidence type="ECO:0000256" key="15">
    <source>
        <dbReference type="PROSITE-ProRule" id="PRU00175"/>
    </source>
</evidence>
<dbReference type="PANTHER" id="PTHR46279">
    <property type="entry name" value="RING/U-BOX SUPERFAMILY PROTEIN"/>
    <property type="match status" value="1"/>
</dbReference>
<keyword evidence="10" id="KW-0833">Ubl conjugation pathway</keyword>
<dbReference type="GO" id="GO:0061630">
    <property type="term" value="F:ubiquitin protein ligase activity"/>
    <property type="evidence" value="ECO:0007669"/>
    <property type="project" value="UniProtKB-EC"/>
</dbReference>
<dbReference type="Proteomes" id="UP001289374">
    <property type="component" value="Unassembled WGS sequence"/>
</dbReference>
<evidence type="ECO:0000256" key="1">
    <source>
        <dbReference type="ARBA" id="ARBA00000900"/>
    </source>
</evidence>
<keyword evidence="5" id="KW-0808">Transferase</keyword>
<evidence type="ECO:0000313" key="20">
    <source>
        <dbReference type="EMBL" id="KAK4411501.1"/>
    </source>
</evidence>
<organism evidence="20 21">
    <name type="scientific">Sesamum angolense</name>
    <dbReference type="NCBI Taxonomy" id="2727404"/>
    <lineage>
        <taxon>Eukaryota</taxon>
        <taxon>Viridiplantae</taxon>
        <taxon>Streptophyta</taxon>
        <taxon>Embryophyta</taxon>
        <taxon>Tracheophyta</taxon>
        <taxon>Spermatophyta</taxon>
        <taxon>Magnoliopsida</taxon>
        <taxon>eudicotyledons</taxon>
        <taxon>Gunneridae</taxon>
        <taxon>Pentapetalae</taxon>
        <taxon>asterids</taxon>
        <taxon>lamiids</taxon>
        <taxon>Lamiales</taxon>
        <taxon>Pedaliaceae</taxon>
        <taxon>Sesamum</taxon>
    </lineage>
</organism>
<reference evidence="20" key="2">
    <citation type="journal article" date="2024" name="Plant">
        <title>Genomic evolution and insights into agronomic trait innovations of Sesamum species.</title>
        <authorList>
            <person name="Miao H."/>
            <person name="Wang L."/>
            <person name="Qu L."/>
            <person name="Liu H."/>
            <person name="Sun Y."/>
            <person name="Le M."/>
            <person name="Wang Q."/>
            <person name="Wei S."/>
            <person name="Zheng Y."/>
            <person name="Lin W."/>
            <person name="Duan Y."/>
            <person name="Cao H."/>
            <person name="Xiong S."/>
            <person name="Wang X."/>
            <person name="Wei L."/>
            <person name="Li C."/>
            <person name="Ma Q."/>
            <person name="Ju M."/>
            <person name="Zhao R."/>
            <person name="Li G."/>
            <person name="Mu C."/>
            <person name="Tian Q."/>
            <person name="Mei H."/>
            <person name="Zhang T."/>
            <person name="Gao T."/>
            <person name="Zhang H."/>
        </authorList>
    </citation>
    <scope>NUCLEOTIDE SEQUENCE</scope>
    <source>
        <strain evidence="20">K16</strain>
    </source>
</reference>
<dbReference type="EC" id="2.3.2.27" evidence="4"/>